<dbReference type="RefSeq" id="XP_060328660.1">
    <property type="nucleotide sequence ID" value="XM_060469796.1"/>
</dbReference>
<dbReference type="EMBL" id="JAUEPS010000027">
    <property type="protein sequence ID" value="KAK0454272.1"/>
    <property type="molecule type" value="Genomic_DNA"/>
</dbReference>
<gene>
    <name evidence="2" type="ORF">EV420DRAFT_1481701</name>
</gene>
<evidence type="ECO:0000313" key="3">
    <source>
        <dbReference type="Proteomes" id="UP001175211"/>
    </source>
</evidence>
<evidence type="ECO:0000313" key="2">
    <source>
        <dbReference type="EMBL" id="KAK0454272.1"/>
    </source>
</evidence>
<organism evidence="2 3">
    <name type="scientific">Armillaria tabescens</name>
    <name type="common">Ringless honey mushroom</name>
    <name type="synonym">Agaricus tabescens</name>
    <dbReference type="NCBI Taxonomy" id="1929756"/>
    <lineage>
        <taxon>Eukaryota</taxon>
        <taxon>Fungi</taxon>
        <taxon>Dikarya</taxon>
        <taxon>Basidiomycota</taxon>
        <taxon>Agaricomycotina</taxon>
        <taxon>Agaricomycetes</taxon>
        <taxon>Agaricomycetidae</taxon>
        <taxon>Agaricales</taxon>
        <taxon>Marasmiineae</taxon>
        <taxon>Physalacriaceae</taxon>
        <taxon>Desarmillaria</taxon>
    </lineage>
</organism>
<feature type="compositionally biased region" description="Basic and acidic residues" evidence="1">
    <location>
        <begin position="96"/>
        <end position="118"/>
    </location>
</feature>
<comment type="caution">
    <text evidence="2">The sequence shown here is derived from an EMBL/GenBank/DDBJ whole genome shotgun (WGS) entry which is preliminary data.</text>
</comment>
<proteinExistence type="predicted"/>
<keyword evidence="3" id="KW-1185">Reference proteome</keyword>
<sequence length="118" mass="13344">MQNYLALFGEIKGADEGISWGLLWAQRMIAARLTDVGGNAMIMSLVRHEHSSEARRPFSVSFSPFRRETDFGGLKSSRIKQQTKEVELSASWDSDNSSKKRAFNERFGSEKHMVTGCR</sequence>
<name>A0AA39K4L9_ARMTA</name>
<evidence type="ECO:0000256" key="1">
    <source>
        <dbReference type="SAM" id="MobiDB-lite"/>
    </source>
</evidence>
<feature type="region of interest" description="Disordered" evidence="1">
    <location>
        <begin position="85"/>
        <end position="118"/>
    </location>
</feature>
<dbReference type="GeneID" id="85353344"/>
<dbReference type="AlphaFoldDB" id="A0AA39K4L9"/>
<dbReference type="Proteomes" id="UP001175211">
    <property type="component" value="Unassembled WGS sequence"/>
</dbReference>
<protein>
    <submittedName>
        <fullName evidence="2">Uncharacterized protein</fullName>
    </submittedName>
</protein>
<accession>A0AA39K4L9</accession>
<reference evidence="2" key="1">
    <citation type="submission" date="2023-06" db="EMBL/GenBank/DDBJ databases">
        <authorList>
            <consortium name="Lawrence Berkeley National Laboratory"/>
            <person name="Ahrendt S."/>
            <person name="Sahu N."/>
            <person name="Indic B."/>
            <person name="Wong-Bajracharya J."/>
            <person name="Merenyi Z."/>
            <person name="Ke H.-M."/>
            <person name="Monk M."/>
            <person name="Kocsube S."/>
            <person name="Drula E."/>
            <person name="Lipzen A."/>
            <person name="Balint B."/>
            <person name="Henrissat B."/>
            <person name="Andreopoulos B."/>
            <person name="Martin F.M."/>
            <person name="Harder C.B."/>
            <person name="Rigling D."/>
            <person name="Ford K.L."/>
            <person name="Foster G.D."/>
            <person name="Pangilinan J."/>
            <person name="Papanicolaou A."/>
            <person name="Barry K."/>
            <person name="LaButti K."/>
            <person name="Viragh M."/>
            <person name="Koriabine M."/>
            <person name="Yan M."/>
            <person name="Riley R."/>
            <person name="Champramary S."/>
            <person name="Plett K.L."/>
            <person name="Tsai I.J."/>
            <person name="Slot J."/>
            <person name="Sipos G."/>
            <person name="Plett J."/>
            <person name="Nagy L.G."/>
            <person name="Grigoriev I.V."/>
        </authorList>
    </citation>
    <scope>NUCLEOTIDE SEQUENCE</scope>
    <source>
        <strain evidence="2">CCBAS 213</strain>
    </source>
</reference>